<evidence type="ECO:0000313" key="4">
    <source>
        <dbReference type="EMBL" id="GLR19788.1"/>
    </source>
</evidence>
<protein>
    <submittedName>
        <fullName evidence="4">Iron dicitrate transporter FecR</fullName>
    </submittedName>
</protein>
<dbReference type="RefSeq" id="WP_235295381.1">
    <property type="nucleotide sequence ID" value="NZ_BSOH01000036.1"/>
</dbReference>
<sequence length="323" mass="37031">MSYSDNKYDNYAIEDWVIDDDFISYVNGEHDSTLIDSLKLDPKHSENIQESTKIIQNLSADTITIEDQKLDGIFNRINETIDSTAEEPKAKTKIKSMRWVGVAAAIVTLFVIAFPFIFKSENSHVTTIAEQDSFKLPDSSVVELNSVSTLKYNERSWEKSRFLVLEGEAFFKVKKGSKFTVKSPQGVVSVLGTQFNITDRIGFYEVECLEGKVQVSIKLQDSYILNKGDRFILKDNQEPVIEKNVVKKIDWLDKFVNFDNQNLSYVLDEVGRHFDVKFENVDALLDKKYTGFFTTVSIDSAMQQIFWPMDVNYEIKGKKVIVK</sequence>
<evidence type="ECO:0000313" key="5">
    <source>
        <dbReference type="Proteomes" id="UP001156666"/>
    </source>
</evidence>
<dbReference type="EMBL" id="BSOH01000036">
    <property type="protein sequence ID" value="GLR19788.1"/>
    <property type="molecule type" value="Genomic_DNA"/>
</dbReference>
<reference evidence="4" key="1">
    <citation type="journal article" date="2014" name="Int. J. Syst. Evol. Microbiol.">
        <title>Complete genome sequence of Corynebacterium casei LMG S-19264T (=DSM 44701T), isolated from a smear-ripened cheese.</title>
        <authorList>
            <consortium name="US DOE Joint Genome Institute (JGI-PGF)"/>
            <person name="Walter F."/>
            <person name="Albersmeier A."/>
            <person name="Kalinowski J."/>
            <person name="Ruckert C."/>
        </authorList>
    </citation>
    <scope>NUCLEOTIDE SEQUENCE</scope>
    <source>
        <strain evidence="4">NBRC 108769</strain>
    </source>
</reference>
<dbReference type="Pfam" id="PF04773">
    <property type="entry name" value="FecR"/>
    <property type="match status" value="1"/>
</dbReference>
<dbReference type="InterPro" id="IPR006860">
    <property type="entry name" value="FecR"/>
</dbReference>
<proteinExistence type="predicted"/>
<comment type="caution">
    <text evidence="4">The sequence shown here is derived from an EMBL/GenBank/DDBJ whole genome shotgun (WGS) entry which is preliminary data.</text>
</comment>
<feature type="transmembrane region" description="Helical" evidence="1">
    <location>
        <begin position="99"/>
        <end position="118"/>
    </location>
</feature>
<gene>
    <name evidence="4" type="ORF">GCM10007940_44040</name>
</gene>
<keyword evidence="1" id="KW-0812">Transmembrane</keyword>
<feature type="domain" description="Protein FecR C-terminal" evidence="3">
    <location>
        <begin position="257"/>
        <end position="322"/>
    </location>
</feature>
<keyword evidence="1" id="KW-0472">Membrane</keyword>
<evidence type="ECO:0000256" key="1">
    <source>
        <dbReference type="SAM" id="Phobius"/>
    </source>
</evidence>
<keyword evidence="1" id="KW-1133">Transmembrane helix</keyword>
<evidence type="ECO:0000259" key="2">
    <source>
        <dbReference type="Pfam" id="PF04773"/>
    </source>
</evidence>
<dbReference type="Gene3D" id="3.55.50.30">
    <property type="match status" value="1"/>
</dbReference>
<dbReference type="PIRSF" id="PIRSF018266">
    <property type="entry name" value="FecR"/>
    <property type="match status" value="1"/>
</dbReference>
<dbReference type="PANTHER" id="PTHR30273:SF2">
    <property type="entry name" value="PROTEIN FECR"/>
    <property type="match status" value="1"/>
</dbReference>
<evidence type="ECO:0000259" key="3">
    <source>
        <dbReference type="Pfam" id="PF16344"/>
    </source>
</evidence>
<dbReference type="InterPro" id="IPR032508">
    <property type="entry name" value="FecR_C"/>
</dbReference>
<dbReference type="Gene3D" id="2.60.120.1440">
    <property type="match status" value="1"/>
</dbReference>
<name>A0AA37SYA6_9BACT</name>
<dbReference type="PANTHER" id="PTHR30273">
    <property type="entry name" value="PERIPLASMIC SIGNAL SENSOR AND SIGMA FACTOR ACTIVATOR FECR-RELATED"/>
    <property type="match status" value="1"/>
</dbReference>
<dbReference type="Proteomes" id="UP001156666">
    <property type="component" value="Unassembled WGS sequence"/>
</dbReference>
<dbReference type="GO" id="GO:0016989">
    <property type="term" value="F:sigma factor antagonist activity"/>
    <property type="evidence" value="ECO:0007669"/>
    <property type="project" value="TreeGrafter"/>
</dbReference>
<organism evidence="4 5">
    <name type="scientific">Portibacter lacus</name>
    <dbReference type="NCBI Taxonomy" id="1099794"/>
    <lineage>
        <taxon>Bacteria</taxon>
        <taxon>Pseudomonadati</taxon>
        <taxon>Bacteroidota</taxon>
        <taxon>Saprospiria</taxon>
        <taxon>Saprospirales</taxon>
        <taxon>Haliscomenobacteraceae</taxon>
        <taxon>Portibacter</taxon>
    </lineage>
</organism>
<reference evidence="4" key="2">
    <citation type="submission" date="2023-01" db="EMBL/GenBank/DDBJ databases">
        <title>Draft genome sequence of Portibacter lacus strain NBRC 108769.</title>
        <authorList>
            <person name="Sun Q."/>
            <person name="Mori K."/>
        </authorList>
    </citation>
    <scope>NUCLEOTIDE SEQUENCE</scope>
    <source>
        <strain evidence="4">NBRC 108769</strain>
    </source>
</reference>
<dbReference type="InterPro" id="IPR012373">
    <property type="entry name" value="Ferrdict_sens_TM"/>
</dbReference>
<dbReference type="Pfam" id="PF16344">
    <property type="entry name" value="FecR_C"/>
    <property type="match status" value="1"/>
</dbReference>
<keyword evidence="5" id="KW-1185">Reference proteome</keyword>
<dbReference type="AlphaFoldDB" id="A0AA37SYA6"/>
<accession>A0AA37SYA6</accession>
<feature type="domain" description="FecR protein" evidence="2">
    <location>
        <begin position="125"/>
        <end position="214"/>
    </location>
</feature>